<accession>X1SF95</accession>
<organism evidence="1">
    <name type="scientific">marine sediment metagenome</name>
    <dbReference type="NCBI Taxonomy" id="412755"/>
    <lineage>
        <taxon>unclassified sequences</taxon>
        <taxon>metagenomes</taxon>
        <taxon>ecological metagenomes</taxon>
    </lineage>
</organism>
<name>X1SF95_9ZZZZ</name>
<protein>
    <submittedName>
        <fullName evidence="1">Uncharacterized protein</fullName>
    </submittedName>
</protein>
<dbReference type="AlphaFoldDB" id="X1SF95"/>
<proteinExistence type="predicted"/>
<sequence length="112" mass="12844">MKPLKIFLIIALLLAIAIPASVALVFYDGHKYLTFSESTKLSYVAGLSDMANTLIQYYEPEKAEKIYKLKKDMLLDQMVLILNRYLEEHPEALHNSAAVSFLNAFDEIIYRE</sequence>
<reference evidence="1" key="1">
    <citation type="journal article" date="2014" name="Front. Microbiol.">
        <title>High frequency of phylogenetically diverse reductive dehalogenase-homologous genes in deep subseafloor sedimentary metagenomes.</title>
        <authorList>
            <person name="Kawai M."/>
            <person name="Futagami T."/>
            <person name="Toyoda A."/>
            <person name="Takaki Y."/>
            <person name="Nishi S."/>
            <person name="Hori S."/>
            <person name="Arai W."/>
            <person name="Tsubouchi T."/>
            <person name="Morono Y."/>
            <person name="Uchiyama I."/>
            <person name="Ito T."/>
            <person name="Fujiyama A."/>
            <person name="Inagaki F."/>
            <person name="Takami H."/>
        </authorList>
    </citation>
    <scope>NUCLEOTIDE SEQUENCE</scope>
    <source>
        <strain evidence="1">Expedition CK06-06</strain>
    </source>
</reference>
<gene>
    <name evidence="1" type="ORF">S12H4_34533</name>
</gene>
<comment type="caution">
    <text evidence="1">The sequence shown here is derived from an EMBL/GenBank/DDBJ whole genome shotgun (WGS) entry which is preliminary data.</text>
</comment>
<dbReference type="EMBL" id="BARW01020440">
    <property type="protein sequence ID" value="GAI91623.1"/>
    <property type="molecule type" value="Genomic_DNA"/>
</dbReference>
<evidence type="ECO:0000313" key="1">
    <source>
        <dbReference type="EMBL" id="GAI91623.1"/>
    </source>
</evidence>